<dbReference type="Proteomes" id="UP000823388">
    <property type="component" value="Chromosome 9K"/>
</dbReference>
<dbReference type="EMBL" id="CM029053">
    <property type="protein sequence ID" value="KAG2547478.1"/>
    <property type="molecule type" value="Genomic_DNA"/>
</dbReference>
<organism evidence="2 3">
    <name type="scientific">Panicum virgatum</name>
    <name type="common">Blackwell switchgrass</name>
    <dbReference type="NCBI Taxonomy" id="38727"/>
    <lineage>
        <taxon>Eukaryota</taxon>
        <taxon>Viridiplantae</taxon>
        <taxon>Streptophyta</taxon>
        <taxon>Embryophyta</taxon>
        <taxon>Tracheophyta</taxon>
        <taxon>Spermatophyta</taxon>
        <taxon>Magnoliopsida</taxon>
        <taxon>Liliopsida</taxon>
        <taxon>Poales</taxon>
        <taxon>Poaceae</taxon>
        <taxon>PACMAD clade</taxon>
        <taxon>Panicoideae</taxon>
        <taxon>Panicodae</taxon>
        <taxon>Paniceae</taxon>
        <taxon>Panicinae</taxon>
        <taxon>Panicum</taxon>
        <taxon>Panicum sect. Hiantes</taxon>
    </lineage>
</organism>
<feature type="domain" description="DUF7880" evidence="1">
    <location>
        <begin position="78"/>
        <end position="151"/>
    </location>
</feature>
<reference evidence="2" key="1">
    <citation type="submission" date="2020-05" db="EMBL/GenBank/DDBJ databases">
        <title>WGS assembly of Panicum virgatum.</title>
        <authorList>
            <person name="Lovell J.T."/>
            <person name="Jenkins J."/>
            <person name="Shu S."/>
            <person name="Juenger T.E."/>
            <person name="Schmutz J."/>
        </authorList>
    </citation>
    <scope>NUCLEOTIDE SEQUENCE</scope>
    <source>
        <strain evidence="2">AP13</strain>
    </source>
</reference>
<evidence type="ECO:0000259" key="1">
    <source>
        <dbReference type="Pfam" id="PF25306"/>
    </source>
</evidence>
<protein>
    <recommendedName>
        <fullName evidence="1">DUF7880 domain-containing protein</fullName>
    </recommendedName>
</protein>
<dbReference type="AlphaFoldDB" id="A0A8T0NF31"/>
<sequence>MGIPNSRILAPPLLHICPSPPRPCQRRCCQVTDTALSPASGRRAVALAGIAAWLATAVGRADAASPLDKYVKRKKLEPLETYVPAVLLTIDQFVDLEKSLEFEKPRFDKTRSLLRSGPASSLRINIRAVAPYADTNGQGKAASDSVDECLRIGRSRLAATTCITERPLSIR</sequence>
<gene>
    <name evidence="2" type="ORF">PVAP13_9KG103400</name>
</gene>
<dbReference type="PANTHER" id="PTHR36014:SF1">
    <property type="entry name" value="OS03G0176700 PROTEIN"/>
    <property type="match status" value="1"/>
</dbReference>
<dbReference type="Pfam" id="PF25306">
    <property type="entry name" value="DUF7880"/>
    <property type="match status" value="1"/>
</dbReference>
<dbReference type="PANTHER" id="PTHR36014">
    <property type="entry name" value="OS03G0176600 PROTEIN"/>
    <property type="match status" value="1"/>
</dbReference>
<proteinExistence type="predicted"/>
<dbReference type="InterPro" id="IPR057202">
    <property type="entry name" value="DUF7880"/>
</dbReference>
<dbReference type="EMBL" id="CM029053">
    <property type="protein sequence ID" value="KAG2547479.1"/>
    <property type="molecule type" value="Genomic_DNA"/>
</dbReference>
<evidence type="ECO:0000313" key="2">
    <source>
        <dbReference type="EMBL" id="KAG2547478.1"/>
    </source>
</evidence>
<keyword evidence="3" id="KW-1185">Reference proteome</keyword>
<comment type="caution">
    <text evidence="2">The sequence shown here is derived from an EMBL/GenBank/DDBJ whole genome shotgun (WGS) entry which is preliminary data.</text>
</comment>
<name>A0A8T0NF31_PANVG</name>
<evidence type="ECO:0000313" key="3">
    <source>
        <dbReference type="Proteomes" id="UP000823388"/>
    </source>
</evidence>
<accession>A0A8T0NF31</accession>